<dbReference type="Proteomes" id="UP000030021">
    <property type="component" value="Unassembled WGS sequence"/>
</dbReference>
<organism evidence="6 7">
    <name type="scientific">Roseovarius mucosus DSM 17069</name>
    <dbReference type="NCBI Taxonomy" id="1288298"/>
    <lineage>
        <taxon>Bacteria</taxon>
        <taxon>Pseudomonadati</taxon>
        <taxon>Pseudomonadota</taxon>
        <taxon>Alphaproteobacteria</taxon>
        <taxon>Rhodobacterales</taxon>
        <taxon>Roseobacteraceae</taxon>
        <taxon>Roseovarius</taxon>
    </lineage>
</organism>
<dbReference type="SUPFAM" id="SSF53850">
    <property type="entry name" value="Periplasmic binding protein-like II"/>
    <property type="match status" value="1"/>
</dbReference>
<dbReference type="eggNOG" id="COG0583">
    <property type="taxonomic scope" value="Bacteria"/>
</dbReference>
<reference evidence="6 7" key="1">
    <citation type="submission" date="2013-01" db="EMBL/GenBank/DDBJ databases">
        <authorList>
            <person name="Fiebig A."/>
            <person name="Goeker M."/>
            <person name="Klenk H.-P.P."/>
        </authorList>
    </citation>
    <scope>NUCLEOTIDE SEQUENCE [LARGE SCALE GENOMIC DNA]</scope>
    <source>
        <strain evidence="6 7">DSM 17069</strain>
    </source>
</reference>
<proteinExistence type="inferred from homology"/>
<dbReference type="InterPro" id="IPR036388">
    <property type="entry name" value="WH-like_DNA-bd_sf"/>
</dbReference>
<dbReference type="Pfam" id="PF00126">
    <property type="entry name" value="HTH_1"/>
    <property type="match status" value="1"/>
</dbReference>
<dbReference type="Gene3D" id="1.10.10.10">
    <property type="entry name" value="Winged helix-like DNA-binding domain superfamily/Winged helix DNA-binding domain"/>
    <property type="match status" value="1"/>
</dbReference>
<evidence type="ECO:0000259" key="5">
    <source>
        <dbReference type="PROSITE" id="PS50931"/>
    </source>
</evidence>
<dbReference type="HOGENOM" id="CLU_039613_37_1_5"/>
<evidence type="ECO:0000313" key="6">
    <source>
        <dbReference type="EMBL" id="KGM85937.1"/>
    </source>
</evidence>
<dbReference type="InterPro" id="IPR058163">
    <property type="entry name" value="LysR-type_TF_proteobact-type"/>
</dbReference>
<comment type="similarity">
    <text evidence="1">Belongs to the LysR transcriptional regulatory family.</text>
</comment>
<evidence type="ECO:0000313" key="7">
    <source>
        <dbReference type="Proteomes" id="UP000030021"/>
    </source>
</evidence>
<dbReference type="PANTHER" id="PTHR30537">
    <property type="entry name" value="HTH-TYPE TRANSCRIPTIONAL REGULATOR"/>
    <property type="match status" value="1"/>
</dbReference>
<comment type="caution">
    <text evidence="6">The sequence shown here is derived from an EMBL/GenBank/DDBJ whole genome shotgun (WGS) entry which is preliminary data.</text>
</comment>
<dbReference type="RefSeq" id="WP_102106011.1">
    <property type="nucleotide sequence ID" value="NZ_KN293989.1"/>
</dbReference>
<keyword evidence="3" id="KW-0238">DNA-binding</keyword>
<protein>
    <submittedName>
        <fullName evidence="6">Transcriptional regulator</fullName>
    </submittedName>
</protein>
<dbReference type="InterPro" id="IPR000847">
    <property type="entry name" value="LysR_HTH_N"/>
</dbReference>
<dbReference type="GO" id="GO:0003700">
    <property type="term" value="F:DNA-binding transcription factor activity"/>
    <property type="evidence" value="ECO:0007669"/>
    <property type="project" value="InterPro"/>
</dbReference>
<feature type="domain" description="HTH lysR-type" evidence="5">
    <location>
        <begin position="6"/>
        <end position="63"/>
    </location>
</feature>
<dbReference type="SUPFAM" id="SSF46785">
    <property type="entry name" value="Winged helix' DNA-binding domain"/>
    <property type="match status" value="1"/>
</dbReference>
<accession>A0A0A0HE05</accession>
<evidence type="ECO:0000256" key="1">
    <source>
        <dbReference type="ARBA" id="ARBA00009437"/>
    </source>
</evidence>
<dbReference type="EMBL" id="AONH01000025">
    <property type="protein sequence ID" value="KGM85937.1"/>
    <property type="molecule type" value="Genomic_DNA"/>
</dbReference>
<dbReference type="InterPro" id="IPR036390">
    <property type="entry name" value="WH_DNA-bd_sf"/>
</dbReference>
<keyword evidence="2" id="KW-0805">Transcription regulation</keyword>
<evidence type="ECO:0000256" key="2">
    <source>
        <dbReference type="ARBA" id="ARBA00023015"/>
    </source>
</evidence>
<evidence type="ECO:0000256" key="4">
    <source>
        <dbReference type="ARBA" id="ARBA00023163"/>
    </source>
</evidence>
<dbReference type="PANTHER" id="PTHR30537:SF74">
    <property type="entry name" value="HTH-TYPE TRANSCRIPTIONAL REGULATOR TRPI"/>
    <property type="match status" value="1"/>
</dbReference>
<dbReference type="AlphaFoldDB" id="A0A0A0HE05"/>
<dbReference type="FunFam" id="1.10.10.10:FF:000038">
    <property type="entry name" value="Glycine cleavage system transcriptional activator"/>
    <property type="match status" value="1"/>
</dbReference>
<dbReference type="GO" id="GO:0043565">
    <property type="term" value="F:sequence-specific DNA binding"/>
    <property type="evidence" value="ECO:0007669"/>
    <property type="project" value="TreeGrafter"/>
</dbReference>
<dbReference type="PRINTS" id="PR00039">
    <property type="entry name" value="HTHLYSR"/>
</dbReference>
<dbReference type="Gene3D" id="3.40.190.10">
    <property type="entry name" value="Periplasmic binding protein-like II"/>
    <property type="match status" value="2"/>
</dbReference>
<gene>
    <name evidence="6" type="ORF">rosmuc_04046</name>
</gene>
<sequence length="292" mass="32998">MDPKLPPLNALRTFVMAAQTGSFVSAANELSVTPAAVSRSIKSLEDYLGCSLFHRMHRQISLTHEGRNYADSLADVFDEISLATHNLVGKNADRPLVICAYPSFIVSWLVPRWSRYLQSHPDAQLRIVTTLSHEIHFEQKGIDLAILSDSLEDQRYISSRLFETNLVPVCRPDYLPPNTLISDVADWQNALLHCETRPKDWERWSNANGIHVDTKRGQWFENASMMYEAAMSGLGIAIGIEALLDREFSSNRLAHAFSDNKAIVCPFSVIRPKATETHPLFPTFMSWLQQEI</sequence>
<dbReference type="GO" id="GO:0006351">
    <property type="term" value="P:DNA-templated transcription"/>
    <property type="evidence" value="ECO:0007669"/>
    <property type="project" value="TreeGrafter"/>
</dbReference>
<dbReference type="PROSITE" id="PS50931">
    <property type="entry name" value="HTH_LYSR"/>
    <property type="match status" value="1"/>
</dbReference>
<dbReference type="OrthoDB" id="9813056at2"/>
<evidence type="ECO:0000256" key="3">
    <source>
        <dbReference type="ARBA" id="ARBA00023125"/>
    </source>
</evidence>
<keyword evidence="4" id="KW-0804">Transcription</keyword>
<dbReference type="InterPro" id="IPR005119">
    <property type="entry name" value="LysR_subst-bd"/>
</dbReference>
<name>A0A0A0HE05_9RHOB</name>
<dbReference type="Pfam" id="PF03466">
    <property type="entry name" value="LysR_substrate"/>
    <property type="match status" value="1"/>
</dbReference>